<dbReference type="AlphaFoldDB" id="A0AAW2EE56"/>
<feature type="transmembrane region" description="Helical" evidence="10">
    <location>
        <begin position="122"/>
        <end position="147"/>
    </location>
</feature>
<dbReference type="Pfam" id="PF02949">
    <property type="entry name" value="7tm_6"/>
    <property type="match status" value="1"/>
</dbReference>
<accession>A0AAW2EE56</accession>
<proteinExistence type="inferred from homology"/>
<comment type="caution">
    <text evidence="11">The sequence shown here is derived from an EMBL/GenBank/DDBJ whole genome shotgun (WGS) entry which is preliminary data.</text>
</comment>
<dbReference type="PANTHER" id="PTHR21137:SF35">
    <property type="entry name" value="ODORANT RECEPTOR 19A-RELATED"/>
    <property type="match status" value="1"/>
</dbReference>
<evidence type="ECO:0000313" key="12">
    <source>
        <dbReference type="Proteomes" id="UP001430953"/>
    </source>
</evidence>
<keyword evidence="2" id="KW-1003">Cell membrane</keyword>
<evidence type="ECO:0000313" key="11">
    <source>
        <dbReference type="EMBL" id="KAL0101195.1"/>
    </source>
</evidence>
<evidence type="ECO:0000256" key="6">
    <source>
        <dbReference type="ARBA" id="ARBA00022989"/>
    </source>
</evidence>
<feature type="transmembrane region" description="Helical" evidence="10">
    <location>
        <begin position="300"/>
        <end position="320"/>
    </location>
</feature>
<comment type="subcellular location">
    <subcellularLocation>
        <location evidence="1 10">Cell membrane</location>
        <topology evidence="1 10">Multi-pass membrane protein</topology>
    </subcellularLocation>
</comment>
<feature type="transmembrane region" description="Helical" evidence="10">
    <location>
        <begin position="176"/>
        <end position="206"/>
    </location>
</feature>
<dbReference type="GO" id="GO:0005886">
    <property type="term" value="C:plasma membrane"/>
    <property type="evidence" value="ECO:0007669"/>
    <property type="project" value="UniProtKB-SubCell"/>
</dbReference>
<keyword evidence="3 10" id="KW-0716">Sensory transduction</keyword>
<evidence type="ECO:0000256" key="9">
    <source>
        <dbReference type="ARBA" id="ARBA00023224"/>
    </source>
</evidence>
<dbReference type="GO" id="GO:0004984">
    <property type="term" value="F:olfactory receptor activity"/>
    <property type="evidence" value="ECO:0007669"/>
    <property type="project" value="InterPro"/>
</dbReference>
<evidence type="ECO:0000256" key="1">
    <source>
        <dbReference type="ARBA" id="ARBA00004651"/>
    </source>
</evidence>
<dbReference type="GO" id="GO:0007165">
    <property type="term" value="P:signal transduction"/>
    <property type="evidence" value="ECO:0007669"/>
    <property type="project" value="UniProtKB-KW"/>
</dbReference>
<keyword evidence="4 10" id="KW-0812">Transmembrane</keyword>
<keyword evidence="9 10" id="KW-0807">Transducer</keyword>
<feature type="transmembrane region" description="Helical" evidence="10">
    <location>
        <begin position="270"/>
        <end position="288"/>
    </location>
</feature>
<evidence type="ECO:0000256" key="5">
    <source>
        <dbReference type="ARBA" id="ARBA00022725"/>
    </source>
</evidence>
<dbReference type="PANTHER" id="PTHR21137">
    <property type="entry name" value="ODORANT RECEPTOR"/>
    <property type="match status" value="1"/>
</dbReference>
<keyword evidence="7 10" id="KW-0472">Membrane</keyword>
<feature type="transmembrane region" description="Helical" evidence="10">
    <location>
        <begin position="364"/>
        <end position="390"/>
    </location>
</feature>
<evidence type="ECO:0000256" key="10">
    <source>
        <dbReference type="RuleBase" id="RU351113"/>
    </source>
</evidence>
<evidence type="ECO:0000256" key="3">
    <source>
        <dbReference type="ARBA" id="ARBA00022606"/>
    </source>
</evidence>
<keyword evidence="6 10" id="KW-1133">Transmembrane helix</keyword>
<feature type="transmembrane region" description="Helical" evidence="10">
    <location>
        <begin position="59"/>
        <end position="77"/>
    </location>
</feature>
<gene>
    <name evidence="11" type="ORF">PUN28_018795</name>
</gene>
<keyword evidence="12" id="KW-1185">Reference proteome</keyword>
<organism evidence="11 12">
    <name type="scientific">Cardiocondyla obscurior</name>
    <dbReference type="NCBI Taxonomy" id="286306"/>
    <lineage>
        <taxon>Eukaryota</taxon>
        <taxon>Metazoa</taxon>
        <taxon>Ecdysozoa</taxon>
        <taxon>Arthropoda</taxon>
        <taxon>Hexapoda</taxon>
        <taxon>Insecta</taxon>
        <taxon>Pterygota</taxon>
        <taxon>Neoptera</taxon>
        <taxon>Endopterygota</taxon>
        <taxon>Hymenoptera</taxon>
        <taxon>Apocrita</taxon>
        <taxon>Aculeata</taxon>
        <taxon>Formicoidea</taxon>
        <taxon>Formicidae</taxon>
        <taxon>Myrmicinae</taxon>
        <taxon>Cardiocondyla</taxon>
    </lineage>
</organism>
<keyword evidence="8 10" id="KW-0675">Receptor</keyword>
<reference evidence="11 12" key="1">
    <citation type="submission" date="2023-03" db="EMBL/GenBank/DDBJ databases">
        <title>High recombination rates correlate with genetic variation in Cardiocondyla obscurior ants.</title>
        <authorList>
            <person name="Errbii M."/>
        </authorList>
    </citation>
    <scope>NUCLEOTIDE SEQUENCE [LARGE SCALE GENOMIC DNA]</scope>
    <source>
        <strain evidence="11">Alpha-2009</strain>
        <tissue evidence="11">Whole body</tissue>
    </source>
</reference>
<dbReference type="EMBL" id="JADYXP020000024">
    <property type="protein sequence ID" value="KAL0101195.1"/>
    <property type="molecule type" value="Genomic_DNA"/>
</dbReference>
<feature type="transmembrane region" description="Helical" evidence="10">
    <location>
        <begin position="35"/>
        <end position="53"/>
    </location>
</feature>
<dbReference type="GO" id="GO:0005549">
    <property type="term" value="F:odorant binding"/>
    <property type="evidence" value="ECO:0007669"/>
    <property type="project" value="InterPro"/>
</dbReference>
<evidence type="ECO:0000256" key="2">
    <source>
        <dbReference type="ARBA" id="ARBA00022475"/>
    </source>
</evidence>
<name>A0AAW2EE56_9HYME</name>
<evidence type="ECO:0000256" key="7">
    <source>
        <dbReference type="ARBA" id="ARBA00023136"/>
    </source>
</evidence>
<sequence length="424" mass="49521">MICIVTQHFNLNRICLMLIGLWPYECSKLVRFQTFFCFTILISSVVYQLAVFISEDCTINLILKVFSIALLFFMYVIEYNSFRINRQIIKWSLDQLQHICDELKDEKEIDIMKKCGDDTRRYTILLILLDVINLIVIPLLPFLLYAYDVLLRINKYHISNVIHMLIPKHFLGRDNYIYLIILHSGSSIAIGGLILIATMTMCVAYIKHACGMFKIASYRIEKAIAINMLKNSSLENEFMMYREIIHAVDIHRKAMKSTILFFSGFQRSRFILLIIGVLTLSLNFYEISEIISYGRDIYDCLFHFLIIIDIFAYVFLFNYAGQEFTDHNEHIFTTVYNVQWYVTPIHVQKLILFLLQRGNKTVSLNFGIVFVLSMELFAAYSNALVLVFLFSQQACRKNGIPSEMRSKRNGCLKERTVAFCVDFD</sequence>
<evidence type="ECO:0000256" key="8">
    <source>
        <dbReference type="ARBA" id="ARBA00023170"/>
    </source>
</evidence>
<dbReference type="Proteomes" id="UP001430953">
    <property type="component" value="Unassembled WGS sequence"/>
</dbReference>
<protein>
    <recommendedName>
        <fullName evidence="10">Odorant receptor</fullName>
    </recommendedName>
</protein>
<comment type="similarity">
    <text evidence="10">Belongs to the insect chemoreceptor superfamily. Heteromeric odorant receptor channel (TC 1.A.69) family.</text>
</comment>
<evidence type="ECO:0000256" key="4">
    <source>
        <dbReference type="ARBA" id="ARBA00022692"/>
    </source>
</evidence>
<keyword evidence="5 10" id="KW-0552">Olfaction</keyword>
<dbReference type="InterPro" id="IPR004117">
    <property type="entry name" value="7tm6_olfct_rcpt"/>
</dbReference>